<feature type="domain" description="HNH nuclease" evidence="1">
    <location>
        <begin position="11"/>
        <end position="60"/>
    </location>
</feature>
<dbReference type="Pfam" id="PF01844">
    <property type="entry name" value="HNH"/>
    <property type="match status" value="1"/>
</dbReference>
<dbReference type="SMART" id="SM00507">
    <property type="entry name" value="HNHc"/>
    <property type="match status" value="1"/>
</dbReference>
<proteinExistence type="predicted"/>
<organism evidence="2 3">
    <name type="scientific">Streptomyces ureilyticus</name>
    <dbReference type="NCBI Taxonomy" id="1775131"/>
    <lineage>
        <taxon>Bacteria</taxon>
        <taxon>Bacillati</taxon>
        <taxon>Actinomycetota</taxon>
        <taxon>Actinomycetes</taxon>
        <taxon>Kitasatosporales</taxon>
        <taxon>Streptomycetaceae</taxon>
        <taxon>Streptomyces</taxon>
    </lineage>
</organism>
<keyword evidence="2" id="KW-0378">Hydrolase</keyword>
<protein>
    <submittedName>
        <fullName evidence="2">HNH endonuclease</fullName>
    </submittedName>
</protein>
<reference evidence="2 3" key="1">
    <citation type="submission" date="2020-02" db="EMBL/GenBank/DDBJ databases">
        <title>Whole-genome analyses of novel actinobacteria.</title>
        <authorList>
            <person name="Sahin N."/>
            <person name="Tokatli A."/>
        </authorList>
    </citation>
    <scope>NUCLEOTIDE SEQUENCE [LARGE SCALE GENOMIC DNA]</scope>
    <source>
        <strain evidence="2 3">YC419</strain>
    </source>
</reference>
<dbReference type="InterPro" id="IPR002711">
    <property type="entry name" value="HNH"/>
</dbReference>
<keyword evidence="3" id="KW-1185">Reference proteome</keyword>
<name>A0ABX0DX07_9ACTN</name>
<gene>
    <name evidence="2" type="ORF">G6048_31525</name>
</gene>
<evidence type="ECO:0000313" key="3">
    <source>
        <dbReference type="Proteomes" id="UP001518140"/>
    </source>
</evidence>
<evidence type="ECO:0000259" key="1">
    <source>
        <dbReference type="SMART" id="SM00507"/>
    </source>
</evidence>
<dbReference type="InterPro" id="IPR003615">
    <property type="entry name" value="HNH_nuc"/>
</dbReference>
<dbReference type="EMBL" id="JAAKZX010000129">
    <property type="protein sequence ID" value="NGO46468.1"/>
    <property type="molecule type" value="Genomic_DNA"/>
</dbReference>
<evidence type="ECO:0000313" key="2">
    <source>
        <dbReference type="EMBL" id="NGO46468.1"/>
    </source>
</evidence>
<dbReference type="Proteomes" id="UP001518140">
    <property type="component" value="Unassembled WGS sequence"/>
</dbReference>
<accession>A0ABX0DX07</accession>
<sequence length="284" mass="31929">MYEDRPKAPSEVKRKLRQHARFGCCRCGLPIYQYHHIIPYSEDQHFRVEDMMLLCPLCHDMATKGVFSEIQQREMQVSPFNARKGLTGGMLYTRQEYCAVLAGGVLLVGEGPVIVADGEPLLTLTPGTNGHVRFSVNLRDENDALVALIQDNEWISGDATVWDMESDHQKLVVRSSANRVALNLNMKGEPAHLRAKFWHSGYMVDLRGIGIRVNGVNAGQHLSEGLAFAGMALDLDTEIPRVQLTPQLKNGFLVSEHNPLERLKKTVEAWRRLKSEEPSRGTRT</sequence>
<keyword evidence="2" id="KW-0540">Nuclease</keyword>
<dbReference type="CDD" id="cd00085">
    <property type="entry name" value="HNHc"/>
    <property type="match status" value="1"/>
</dbReference>
<keyword evidence="2" id="KW-0255">Endonuclease</keyword>
<comment type="caution">
    <text evidence="2">The sequence shown here is derived from an EMBL/GenBank/DDBJ whole genome shotgun (WGS) entry which is preliminary data.</text>
</comment>
<dbReference type="GO" id="GO:0004519">
    <property type="term" value="F:endonuclease activity"/>
    <property type="evidence" value="ECO:0007669"/>
    <property type="project" value="UniProtKB-KW"/>
</dbReference>